<reference evidence="1 2" key="1">
    <citation type="submission" date="2021-02" db="EMBL/GenBank/DDBJ databases">
        <title>Variation within the Batrachochytrium salamandrivorans European outbreak.</title>
        <authorList>
            <person name="Kelly M."/>
            <person name="Pasmans F."/>
            <person name="Shea T.P."/>
            <person name="Munoz J.F."/>
            <person name="Carranza S."/>
            <person name="Cuomo C.A."/>
            <person name="Martel A."/>
        </authorList>
    </citation>
    <scope>NUCLEOTIDE SEQUENCE [LARGE SCALE GENOMIC DNA]</scope>
    <source>
        <strain evidence="1 2">AMFP18/2</strain>
    </source>
</reference>
<protein>
    <submittedName>
        <fullName evidence="1">Uncharacterized protein</fullName>
    </submittedName>
</protein>
<name>A0ABQ8FCB3_9FUNG</name>
<keyword evidence="2" id="KW-1185">Reference proteome</keyword>
<evidence type="ECO:0000313" key="1">
    <source>
        <dbReference type="EMBL" id="KAH6595133.1"/>
    </source>
</evidence>
<dbReference type="Proteomes" id="UP001648503">
    <property type="component" value="Unassembled WGS sequence"/>
</dbReference>
<sequence>MYNSPTKSPFDLEIPSTALVKQVERYERLRGNVLECIELYILALMDAIKNISTTPRNVIFELEKMMRSTRIFHTLMLNMVSRYSSLLASLEIFDDTHIQEWNAHLQDIRTYESELAGYFKIIKQMVVDASQSSNQQGSSKSSYPR</sequence>
<comment type="caution">
    <text evidence="1">The sequence shown here is derived from an EMBL/GenBank/DDBJ whole genome shotgun (WGS) entry which is preliminary data.</text>
</comment>
<evidence type="ECO:0000313" key="2">
    <source>
        <dbReference type="Proteomes" id="UP001648503"/>
    </source>
</evidence>
<proteinExistence type="predicted"/>
<dbReference type="EMBL" id="JAFCIX010000313">
    <property type="protein sequence ID" value="KAH6595133.1"/>
    <property type="molecule type" value="Genomic_DNA"/>
</dbReference>
<organism evidence="1 2">
    <name type="scientific">Batrachochytrium salamandrivorans</name>
    <dbReference type="NCBI Taxonomy" id="1357716"/>
    <lineage>
        <taxon>Eukaryota</taxon>
        <taxon>Fungi</taxon>
        <taxon>Fungi incertae sedis</taxon>
        <taxon>Chytridiomycota</taxon>
        <taxon>Chytridiomycota incertae sedis</taxon>
        <taxon>Chytridiomycetes</taxon>
        <taxon>Rhizophydiales</taxon>
        <taxon>Rhizophydiales incertae sedis</taxon>
        <taxon>Batrachochytrium</taxon>
    </lineage>
</organism>
<accession>A0ABQ8FCB3</accession>
<gene>
    <name evidence="1" type="ORF">BASA50_006119</name>
</gene>